<dbReference type="AlphaFoldDB" id="B3E7Z1"/>
<dbReference type="PROSITE" id="PS51898">
    <property type="entry name" value="TYR_RECOMBINASE"/>
    <property type="match status" value="1"/>
</dbReference>
<dbReference type="PROSITE" id="PS51900">
    <property type="entry name" value="CB"/>
    <property type="match status" value="1"/>
</dbReference>
<dbReference type="GO" id="GO:0003677">
    <property type="term" value="F:DNA binding"/>
    <property type="evidence" value="ECO:0007669"/>
    <property type="project" value="UniProtKB-UniRule"/>
</dbReference>
<dbReference type="STRING" id="398767.Glov_2851"/>
<evidence type="ECO:0000313" key="9">
    <source>
        <dbReference type="Proteomes" id="UP000002420"/>
    </source>
</evidence>
<proteinExistence type="inferred from homology"/>
<dbReference type="EMBL" id="CP001089">
    <property type="protein sequence ID" value="ACD96564.1"/>
    <property type="molecule type" value="Genomic_DNA"/>
</dbReference>
<dbReference type="PANTHER" id="PTHR30629">
    <property type="entry name" value="PROPHAGE INTEGRASE"/>
    <property type="match status" value="1"/>
</dbReference>
<dbReference type="InterPro" id="IPR013762">
    <property type="entry name" value="Integrase-like_cat_sf"/>
</dbReference>
<evidence type="ECO:0000256" key="1">
    <source>
        <dbReference type="ARBA" id="ARBA00008857"/>
    </source>
</evidence>
<dbReference type="eggNOG" id="COG0582">
    <property type="taxonomic scope" value="Bacteria"/>
</dbReference>
<dbReference type="Pfam" id="PF00589">
    <property type="entry name" value="Phage_integrase"/>
    <property type="match status" value="1"/>
</dbReference>
<dbReference type="Pfam" id="PF12167">
    <property type="entry name" value="Arm-DNA-bind_2"/>
    <property type="match status" value="1"/>
</dbReference>
<dbReference type="GO" id="GO:0006310">
    <property type="term" value="P:DNA recombination"/>
    <property type="evidence" value="ECO:0007669"/>
    <property type="project" value="UniProtKB-KW"/>
</dbReference>
<dbReference type="InterPro" id="IPR050808">
    <property type="entry name" value="Phage_Integrase"/>
</dbReference>
<keyword evidence="3 5" id="KW-0238">DNA-binding</keyword>
<organism evidence="8 9">
    <name type="scientific">Trichlorobacter lovleyi (strain ATCC BAA-1151 / DSM 17278 / SZ)</name>
    <name type="common">Geobacter lovleyi</name>
    <dbReference type="NCBI Taxonomy" id="398767"/>
    <lineage>
        <taxon>Bacteria</taxon>
        <taxon>Pseudomonadati</taxon>
        <taxon>Thermodesulfobacteriota</taxon>
        <taxon>Desulfuromonadia</taxon>
        <taxon>Geobacterales</taxon>
        <taxon>Geobacteraceae</taxon>
        <taxon>Trichlorobacter</taxon>
    </lineage>
</organism>
<evidence type="ECO:0000256" key="3">
    <source>
        <dbReference type="ARBA" id="ARBA00023125"/>
    </source>
</evidence>
<dbReference type="InterPro" id="IPR022000">
    <property type="entry name" value="Min27-like_integrase_DNA_bind"/>
</dbReference>
<evidence type="ECO:0000313" key="8">
    <source>
        <dbReference type="EMBL" id="ACD96564.1"/>
    </source>
</evidence>
<dbReference type="InterPro" id="IPR010998">
    <property type="entry name" value="Integrase_recombinase_N"/>
</dbReference>
<gene>
    <name evidence="8" type="ordered locus">Glov_2851</name>
</gene>
<evidence type="ECO:0000256" key="2">
    <source>
        <dbReference type="ARBA" id="ARBA00022908"/>
    </source>
</evidence>
<dbReference type="Proteomes" id="UP000002420">
    <property type="component" value="Chromosome"/>
</dbReference>
<dbReference type="SUPFAM" id="SSF56349">
    <property type="entry name" value="DNA breaking-rejoining enzymes"/>
    <property type="match status" value="1"/>
</dbReference>
<feature type="domain" description="Core-binding (CB)" evidence="7">
    <location>
        <begin position="89"/>
        <end position="177"/>
    </location>
</feature>
<dbReference type="InterPro" id="IPR011010">
    <property type="entry name" value="DNA_brk_join_enz"/>
</dbReference>
<dbReference type="PANTHER" id="PTHR30629:SF2">
    <property type="entry name" value="PROPHAGE INTEGRASE INTS-RELATED"/>
    <property type="match status" value="1"/>
</dbReference>
<dbReference type="OrthoDB" id="5391994at2"/>
<accession>B3E7Z1</accession>
<dbReference type="GO" id="GO:0015074">
    <property type="term" value="P:DNA integration"/>
    <property type="evidence" value="ECO:0007669"/>
    <property type="project" value="UniProtKB-KW"/>
</dbReference>
<keyword evidence="9" id="KW-1185">Reference proteome</keyword>
<evidence type="ECO:0000256" key="5">
    <source>
        <dbReference type="PROSITE-ProRule" id="PRU01248"/>
    </source>
</evidence>
<dbReference type="RefSeq" id="WP_012470890.1">
    <property type="nucleotide sequence ID" value="NC_010814.1"/>
</dbReference>
<dbReference type="HOGENOM" id="CLU_027562_8_2_7"/>
<evidence type="ECO:0000259" key="7">
    <source>
        <dbReference type="PROSITE" id="PS51900"/>
    </source>
</evidence>
<dbReference type="Pfam" id="PF22022">
    <property type="entry name" value="Phage_int_M"/>
    <property type="match status" value="1"/>
</dbReference>
<dbReference type="Gene3D" id="1.10.150.130">
    <property type="match status" value="1"/>
</dbReference>
<reference evidence="8 9" key="1">
    <citation type="submission" date="2008-05" db="EMBL/GenBank/DDBJ databases">
        <title>Complete sequence of chromosome of Geobacter lovleyi SZ.</title>
        <authorList>
            <consortium name="US DOE Joint Genome Institute"/>
            <person name="Lucas S."/>
            <person name="Copeland A."/>
            <person name="Lapidus A."/>
            <person name="Glavina del Rio T."/>
            <person name="Dalin E."/>
            <person name="Tice H."/>
            <person name="Bruce D."/>
            <person name="Goodwin L."/>
            <person name="Pitluck S."/>
            <person name="Chertkov O."/>
            <person name="Meincke L."/>
            <person name="Brettin T."/>
            <person name="Detter J.C."/>
            <person name="Han C."/>
            <person name="Tapia R."/>
            <person name="Kuske C.R."/>
            <person name="Schmutz J."/>
            <person name="Larimer F."/>
            <person name="Land M."/>
            <person name="Hauser L."/>
            <person name="Kyrpides N."/>
            <person name="Mikhailova N."/>
            <person name="Sung Y."/>
            <person name="Fletcher K.E."/>
            <person name="Ritalahti K.M."/>
            <person name="Loeffler F.E."/>
            <person name="Richardson P."/>
        </authorList>
    </citation>
    <scope>NUCLEOTIDE SEQUENCE [LARGE SCALE GENOMIC DNA]</scope>
    <source>
        <strain evidence="9">ATCC BAA-1151 / DSM 17278 / SZ</strain>
    </source>
</reference>
<name>B3E7Z1_TRIL1</name>
<keyword evidence="4" id="KW-0233">DNA recombination</keyword>
<sequence>MGSIRARKDTGALFFDFIYQNTRCRELTTLKDTPENRRTMEKVLKKIEAEILLGQFEYTSYFPSSSMARKLASDAAAQDSAHQSTPSTPAFQEVAKDWLEENAVRWKRSYTDMITGIVEKYLIPHFGEKEVSHITKGDILKFRSSLAKVPNGKKEGLSPDRMNHIMTPLRMILNDAAERNNFTTPCIGIKQLRVARSDVYPFSIEEVNLIISSVRKDFKNYYAVRFFTGMRTSEIDGLKWEHVDFDRRLIHIRETLVKGVLSTTKTEYSQRSIEMSSLVFNALKDQHAVTAAKSRYVFCTKDGSPLEYSNISNRVWYPLLRYLGLKPRRAYQTRHTTATLWLAAGENPEWIARQMGHANTKMLFTIYSRFVPNLTRRDGSAFEQMLTARGL</sequence>
<dbReference type="InterPro" id="IPR053876">
    <property type="entry name" value="Phage_int_M"/>
</dbReference>
<feature type="domain" description="Tyr recombinase" evidence="6">
    <location>
        <begin position="197"/>
        <end position="380"/>
    </location>
</feature>
<evidence type="ECO:0000256" key="4">
    <source>
        <dbReference type="ARBA" id="ARBA00023172"/>
    </source>
</evidence>
<dbReference type="Gene3D" id="1.10.443.10">
    <property type="entry name" value="Intergrase catalytic core"/>
    <property type="match status" value="1"/>
</dbReference>
<comment type="similarity">
    <text evidence="1">Belongs to the 'phage' integrase family.</text>
</comment>
<keyword evidence="2" id="KW-0229">DNA integration</keyword>
<dbReference type="KEGG" id="glo:Glov_2851"/>
<dbReference type="CDD" id="cd01189">
    <property type="entry name" value="INT_ICEBs1_C_like"/>
    <property type="match status" value="1"/>
</dbReference>
<evidence type="ECO:0000259" key="6">
    <source>
        <dbReference type="PROSITE" id="PS51898"/>
    </source>
</evidence>
<dbReference type="InterPro" id="IPR002104">
    <property type="entry name" value="Integrase_catalytic"/>
</dbReference>
<protein>
    <submittedName>
        <fullName evidence="8">Integrase family protein</fullName>
    </submittedName>
</protein>
<dbReference type="InterPro" id="IPR044068">
    <property type="entry name" value="CB"/>
</dbReference>